<dbReference type="InterPro" id="IPR010998">
    <property type="entry name" value="Integrase_recombinase_N"/>
</dbReference>
<accession>A0ABN8PGA1</accession>
<keyword evidence="1" id="KW-0238">DNA-binding</keyword>
<protein>
    <submittedName>
        <fullName evidence="2">Uncharacterized protein</fullName>
    </submittedName>
</protein>
<dbReference type="InterPro" id="IPR052925">
    <property type="entry name" value="Phage_Integrase-like_Recomb"/>
</dbReference>
<dbReference type="SUPFAM" id="SSF47823">
    <property type="entry name" value="lambda integrase-like, N-terminal domain"/>
    <property type="match status" value="1"/>
</dbReference>
<dbReference type="PANTHER" id="PTHR34605">
    <property type="entry name" value="PHAGE_INTEGRASE DOMAIN-CONTAINING PROTEIN"/>
    <property type="match status" value="1"/>
</dbReference>
<sequence>MASVTVQISSLIDSRFDNFKKQFTEENSSSVEAAVKRAKRARFVFQSKGNEQQFEHAESVLDKLESAKGALNANAISKAKTAIDEVGLSSLRIFLIFNCLIHCSVFSRSFISSDISKVGVWKEARKLSDPELSIQVPHLLDLVLASNAPSTTSKYSYGWARWRRWTQSKQGVSFMPAHPLCIALYLLELTEDALQKNSGCSAIDSALYGIRWAHKIAGLASPTEHPTVIAAAEGARRKLSKPVQPKQPLDLETVVKVAQYYNTALASLADIRFCLYFYYSTIRDEFKKYVSPFVNDPSDYCLHSLKSGGASNDGYKLSDPELKDRHAGWKNPCTKRRYTKRSHSEMLEVTRSMGI</sequence>
<gene>
    <name evidence="2" type="ORF">PLOB_00043302</name>
</gene>
<organism evidence="2 3">
    <name type="scientific">Porites lobata</name>
    <dbReference type="NCBI Taxonomy" id="104759"/>
    <lineage>
        <taxon>Eukaryota</taxon>
        <taxon>Metazoa</taxon>
        <taxon>Cnidaria</taxon>
        <taxon>Anthozoa</taxon>
        <taxon>Hexacorallia</taxon>
        <taxon>Scleractinia</taxon>
        <taxon>Fungiina</taxon>
        <taxon>Poritidae</taxon>
        <taxon>Porites</taxon>
    </lineage>
</organism>
<dbReference type="EMBL" id="CALNXK010000070">
    <property type="protein sequence ID" value="CAH3143257.1"/>
    <property type="molecule type" value="Genomic_DNA"/>
</dbReference>
<dbReference type="Gene3D" id="1.10.150.130">
    <property type="match status" value="1"/>
</dbReference>
<evidence type="ECO:0000313" key="2">
    <source>
        <dbReference type="EMBL" id="CAH3143257.1"/>
    </source>
</evidence>
<dbReference type="PANTHER" id="PTHR34605:SF3">
    <property type="entry name" value="P CELL-TYPE AGGLUTINATION PROTEIN MAP4-LIKE-RELATED"/>
    <property type="match status" value="1"/>
</dbReference>
<dbReference type="Proteomes" id="UP001159405">
    <property type="component" value="Unassembled WGS sequence"/>
</dbReference>
<proteinExistence type="predicted"/>
<evidence type="ECO:0000313" key="3">
    <source>
        <dbReference type="Proteomes" id="UP001159405"/>
    </source>
</evidence>
<name>A0ABN8PGA1_9CNID</name>
<reference evidence="2 3" key="1">
    <citation type="submission" date="2022-05" db="EMBL/GenBank/DDBJ databases">
        <authorList>
            <consortium name="Genoscope - CEA"/>
            <person name="William W."/>
        </authorList>
    </citation>
    <scope>NUCLEOTIDE SEQUENCE [LARGE SCALE GENOMIC DNA]</scope>
</reference>
<keyword evidence="3" id="KW-1185">Reference proteome</keyword>
<comment type="caution">
    <text evidence="2">The sequence shown here is derived from an EMBL/GenBank/DDBJ whole genome shotgun (WGS) entry which is preliminary data.</text>
</comment>
<evidence type="ECO:0000256" key="1">
    <source>
        <dbReference type="ARBA" id="ARBA00023125"/>
    </source>
</evidence>